<gene>
    <name evidence="2" type="ORF">H6G97_16020</name>
</gene>
<dbReference type="Proteomes" id="UP000623440">
    <property type="component" value="Unassembled WGS sequence"/>
</dbReference>
<reference evidence="2 3" key="1">
    <citation type="journal article" date="2020" name="ISME J.">
        <title>Comparative genomics reveals insights into cyanobacterial evolution and habitat adaptation.</title>
        <authorList>
            <person name="Chen M.Y."/>
            <person name="Teng W.K."/>
            <person name="Zhao L."/>
            <person name="Hu C.X."/>
            <person name="Zhou Y.K."/>
            <person name="Han B.P."/>
            <person name="Song L.R."/>
            <person name="Shu W.S."/>
        </authorList>
    </citation>
    <scope>NUCLEOTIDE SEQUENCE [LARGE SCALE GENOMIC DNA]</scope>
    <source>
        <strain evidence="2 3">FACHB-838</strain>
    </source>
</reference>
<accession>A0ABR8DQ32</accession>
<protein>
    <submittedName>
        <fullName evidence="2">Uncharacterized protein</fullName>
    </submittedName>
</protein>
<evidence type="ECO:0000313" key="3">
    <source>
        <dbReference type="Proteomes" id="UP000623440"/>
    </source>
</evidence>
<evidence type="ECO:0000313" key="2">
    <source>
        <dbReference type="EMBL" id="MBD2531005.1"/>
    </source>
</evidence>
<keyword evidence="3" id="KW-1185">Reference proteome</keyword>
<sequence length="81" mass="8601">MSQCGGEAAPFNRGFHATSSTEGTPVTKALAPQKEPPSMISLHETTGDFLAVATQEALPVRVNLEVSGNRFILLSNCNRTV</sequence>
<name>A0ABR8DQ32_9NOSO</name>
<dbReference type="RefSeq" id="WP_190941717.1">
    <property type="nucleotide sequence ID" value="NZ_JACJSI010000028.1"/>
</dbReference>
<comment type="caution">
    <text evidence="2">The sequence shown here is derived from an EMBL/GenBank/DDBJ whole genome shotgun (WGS) entry which is preliminary data.</text>
</comment>
<proteinExistence type="predicted"/>
<organism evidence="2 3">
    <name type="scientific">Nostoc flagelliforme FACHB-838</name>
    <dbReference type="NCBI Taxonomy" id="2692904"/>
    <lineage>
        <taxon>Bacteria</taxon>
        <taxon>Bacillati</taxon>
        <taxon>Cyanobacteriota</taxon>
        <taxon>Cyanophyceae</taxon>
        <taxon>Nostocales</taxon>
        <taxon>Nostocaceae</taxon>
        <taxon>Nostoc</taxon>
    </lineage>
</organism>
<dbReference type="EMBL" id="JACJSI010000028">
    <property type="protein sequence ID" value="MBD2531005.1"/>
    <property type="molecule type" value="Genomic_DNA"/>
</dbReference>
<evidence type="ECO:0000256" key="1">
    <source>
        <dbReference type="SAM" id="MobiDB-lite"/>
    </source>
</evidence>
<feature type="region of interest" description="Disordered" evidence="1">
    <location>
        <begin position="1"/>
        <end position="39"/>
    </location>
</feature>